<dbReference type="GeneTree" id="ENSGT00390000000605"/>
<dbReference type="InterPro" id="IPR009057">
    <property type="entry name" value="Homeodomain-like_sf"/>
</dbReference>
<dbReference type="CDD" id="cd00086">
    <property type="entry name" value="homeodomain"/>
    <property type="match status" value="1"/>
</dbReference>
<keyword evidence="12" id="KW-1185">Reference proteome</keyword>
<comment type="similarity">
    <text evidence="6">Belongs to the paired homeobox family. Obox subfamily.</text>
</comment>
<dbReference type="Ensembl" id="ENSRNOT00000148691.1">
    <property type="protein sequence ID" value="ENSRNOP00000100971.1"/>
    <property type="gene ID" value="ENSRNOG00000029702.4"/>
</dbReference>
<evidence type="ECO:0000313" key="12">
    <source>
        <dbReference type="Proteomes" id="UP000002494"/>
    </source>
</evidence>
<dbReference type="SMART" id="SM00389">
    <property type="entry name" value="HOX"/>
    <property type="match status" value="1"/>
</dbReference>
<evidence type="ECO:0000256" key="8">
    <source>
        <dbReference type="RuleBase" id="RU000682"/>
    </source>
</evidence>
<feature type="compositionally biased region" description="Polar residues" evidence="9">
    <location>
        <begin position="23"/>
        <end position="39"/>
    </location>
</feature>
<keyword evidence="5 7" id="KW-0539">Nucleus</keyword>
<feature type="domain" description="Homeobox" evidence="10">
    <location>
        <begin position="143"/>
        <end position="203"/>
    </location>
</feature>
<dbReference type="PROSITE" id="PS50071">
    <property type="entry name" value="HOMEOBOX_2"/>
    <property type="match status" value="1"/>
</dbReference>
<name>A0ABK0L002_RAT</name>
<evidence type="ECO:0000256" key="9">
    <source>
        <dbReference type="SAM" id="MobiDB-lite"/>
    </source>
</evidence>
<reference evidence="11" key="2">
    <citation type="submission" date="2025-08" db="UniProtKB">
        <authorList>
            <consortium name="Ensembl"/>
        </authorList>
    </citation>
    <scope>IDENTIFICATION</scope>
    <source>
        <strain evidence="11">Brown Norway</strain>
    </source>
</reference>
<dbReference type="Pfam" id="PF00046">
    <property type="entry name" value="Homeodomain"/>
    <property type="match status" value="1"/>
</dbReference>
<feature type="DNA-binding region" description="Homeobox" evidence="7">
    <location>
        <begin position="145"/>
        <end position="204"/>
    </location>
</feature>
<proteinExistence type="inferred from homology"/>
<evidence type="ECO:0000259" key="10">
    <source>
        <dbReference type="PROSITE" id="PS50071"/>
    </source>
</evidence>
<sequence>ILQSVQNTDMIEGPSFLPKFQMSSYTPMDTSSQLPQEPSWNLAFQMGQSPLVTSRTPMQSSPSVPEQNLNWQESQGSSRESSIQMQPGPVMDPGFPTLRSPSGHPSHQRPSRPSSRSGFHVPIEPMALSDKHGGKQTGPVAPRKCRKERTQYSAKQKSVLQEHFAECQYPDKKLCLELATLFGVTENEIKVWFKNNRAKCKQKNVPEALPETNGGPEAVSWSTDFPGSIAVVGCDQGEPMATAILDVDSTPKLNCSQESSLDGNWTYDGAMCCLPEDVLDGNDPVTAGDSGESAPVEAQSDLAAAGAPVAMAVDTQNPEECEDLPLLDEGVWQWMLEDFHQLEDWFTKNYIESPSSASHPLD</sequence>
<dbReference type="Proteomes" id="UP000002494">
    <property type="component" value="Chromosome 1"/>
</dbReference>
<feature type="compositionally biased region" description="Polar residues" evidence="9">
    <location>
        <begin position="46"/>
        <end position="85"/>
    </location>
</feature>
<reference evidence="11" key="1">
    <citation type="submission" date="2024-01" db="EMBL/GenBank/DDBJ databases">
        <title>GRCr8: a new rat reference genome assembly contstructed from accurate long reads and long range scaffolding.</title>
        <authorList>
            <person name="Doris P.A."/>
            <person name="Kalbfleisch T."/>
            <person name="Li K."/>
            <person name="Howe K."/>
            <person name="Wood J."/>
        </authorList>
    </citation>
    <scope>NUCLEOTIDE SEQUENCE [LARGE SCALE GENOMIC DNA]</scope>
    <source>
        <strain evidence="11">Brown Norway</strain>
    </source>
</reference>
<evidence type="ECO:0000256" key="6">
    <source>
        <dbReference type="ARBA" id="ARBA00043972"/>
    </source>
</evidence>
<gene>
    <name evidence="11" type="primary">Obox2l1</name>
</gene>
<dbReference type="RGD" id="1585091">
    <property type="gene designation" value="Obox2l1"/>
</dbReference>
<accession>A0ABK0L002</accession>
<comment type="subcellular location">
    <subcellularLocation>
        <location evidence="7 8">Nucleus</location>
    </subcellularLocation>
</comment>
<feature type="region of interest" description="Disordered" evidence="9">
    <location>
        <begin position="23"/>
        <end position="147"/>
    </location>
</feature>
<keyword evidence="4" id="KW-0804">Transcription</keyword>
<dbReference type="SUPFAM" id="SSF46689">
    <property type="entry name" value="Homeodomain-like"/>
    <property type="match status" value="1"/>
</dbReference>
<evidence type="ECO:0000256" key="2">
    <source>
        <dbReference type="ARBA" id="ARBA00023125"/>
    </source>
</evidence>
<protein>
    <submittedName>
        <fullName evidence="11">Oocyte specific homeobox 2 like 1</fullName>
    </submittedName>
</protein>
<evidence type="ECO:0000256" key="1">
    <source>
        <dbReference type="ARBA" id="ARBA00023015"/>
    </source>
</evidence>
<evidence type="ECO:0000256" key="3">
    <source>
        <dbReference type="ARBA" id="ARBA00023155"/>
    </source>
</evidence>
<dbReference type="Gene3D" id="1.10.10.60">
    <property type="entry name" value="Homeodomain-like"/>
    <property type="match status" value="1"/>
</dbReference>
<organism evidence="11 12">
    <name type="scientific">Rattus norvegicus</name>
    <name type="common">Rat</name>
    <dbReference type="NCBI Taxonomy" id="10116"/>
    <lineage>
        <taxon>Eukaryota</taxon>
        <taxon>Metazoa</taxon>
        <taxon>Chordata</taxon>
        <taxon>Craniata</taxon>
        <taxon>Vertebrata</taxon>
        <taxon>Euteleostomi</taxon>
        <taxon>Mammalia</taxon>
        <taxon>Eutheria</taxon>
        <taxon>Euarchontoglires</taxon>
        <taxon>Glires</taxon>
        <taxon>Rodentia</taxon>
        <taxon>Myomorpha</taxon>
        <taxon>Muroidea</taxon>
        <taxon>Muridae</taxon>
        <taxon>Murinae</taxon>
        <taxon>Rattus</taxon>
    </lineage>
</organism>
<keyword evidence="1" id="KW-0805">Transcription regulation</keyword>
<evidence type="ECO:0000256" key="7">
    <source>
        <dbReference type="PROSITE-ProRule" id="PRU00108"/>
    </source>
</evidence>
<keyword evidence="3 7" id="KW-0371">Homeobox</keyword>
<keyword evidence="2 7" id="KW-0238">DNA-binding</keyword>
<evidence type="ECO:0000256" key="4">
    <source>
        <dbReference type="ARBA" id="ARBA00023163"/>
    </source>
</evidence>
<evidence type="ECO:0000313" key="11">
    <source>
        <dbReference type="Ensembl" id="ENSRNOP00000100971.1"/>
    </source>
</evidence>
<reference evidence="11" key="3">
    <citation type="submission" date="2025-09" db="UniProtKB">
        <authorList>
            <consortium name="Ensembl"/>
        </authorList>
    </citation>
    <scope>IDENTIFICATION</scope>
    <source>
        <strain evidence="11">Brown Norway</strain>
    </source>
</reference>
<evidence type="ECO:0000256" key="5">
    <source>
        <dbReference type="ARBA" id="ARBA00023242"/>
    </source>
</evidence>
<dbReference type="InterPro" id="IPR001356">
    <property type="entry name" value="HD"/>
</dbReference>
<dbReference type="PANTHER" id="PTHR24327">
    <property type="entry name" value="HOMEOBOX PROTEIN"/>
    <property type="match status" value="1"/>
</dbReference>
<dbReference type="PANTHER" id="PTHR24327:SF87">
    <property type="entry name" value="OBOX1-RELATED"/>
    <property type="match status" value="1"/>
</dbReference>
<dbReference type="InterPro" id="IPR050460">
    <property type="entry name" value="Distal-less_Homeobox_TF"/>
</dbReference>